<dbReference type="FunFam" id="3.40.50.300:FF:002141">
    <property type="entry name" value="Dynein heavy chain"/>
    <property type="match status" value="1"/>
</dbReference>
<dbReference type="Gene3D" id="3.40.50.300">
    <property type="entry name" value="P-loop containing nucleotide triphosphate hydrolases"/>
    <property type="match status" value="1"/>
</dbReference>
<accession>A0A183P2R0</accession>
<dbReference type="InterPro" id="IPR026983">
    <property type="entry name" value="DHC"/>
</dbReference>
<evidence type="ECO:0000313" key="18">
    <source>
        <dbReference type="Proteomes" id="UP000269396"/>
    </source>
</evidence>
<reference evidence="17 18" key="1">
    <citation type="submission" date="2018-11" db="EMBL/GenBank/DDBJ databases">
        <authorList>
            <consortium name="Pathogen Informatics"/>
        </authorList>
    </citation>
    <scope>NUCLEOTIDE SEQUENCE [LARGE SCALE GENOMIC DNA]</scope>
    <source>
        <strain>Denwood</strain>
        <strain evidence="18">Zambia</strain>
    </source>
</reference>
<evidence type="ECO:0000256" key="2">
    <source>
        <dbReference type="ARBA" id="ARBA00008887"/>
    </source>
</evidence>
<dbReference type="GO" id="GO:0005524">
    <property type="term" value="F:ATP binding"/>
    <property type="evidence" value="ECO:0007669"/>
    <property type="project" value="UniProtKB-KW"/>
</dbReference>
<dbReference type="GO" id="GO:0005874">
    <property type="term" value="C:microtubule"/>
    <property type="evidence" value="ECO:0007669"/>
    <property type="project" value="UniProtKB-KW"/>
</dbReference>
<feature type="domain" description="Dynein heavy chain AAA module D4" evidence="14">
    <location>
        <begin position="492"/>
        <end position="753"/>
    </location>
</feature>
<feature type="domain" description="Dynein heavy chain coiled coil stalk" evidence="13">
    <location>
        <begin position="843"/>
        <end position="984"/>
    </location>
</feature>
<evidence type="ECO:0000256" key="7">
    <source>
        <dbReference type="ARBA" id="ARBA00023017"/>
    </source>
</evidence>
<dbReference type="PANTHER" id="PTHR46532:SF4">
    <property type="entry name" value="AAA+ ATPASE DOMAIN-CONTAINING PROTEIN"/>
    <property type="match status" value="1"/>
</dbReference>
<keyword evidence="8" id="KW-0175">Coiled coil</keyword>
<dbReference type="Pfam" id="PF12775">
    <property type="entry name" value="AAA_7"/>
    <property type="match status" value="1"/>
</dbReference>
<name>A0A183P2R0_9TREM</name>
<dbReference type="Gene3D" id="1.10.472.130">
    <property type="match status" value="1"/>
</dbReference>
<gene>
    <name evidence="17" type="ORF">SMTD_LOCUS8646</name>
</gene>
<evidence type="ECO:0000256" key="3">
    <source>
        <dbReference type="ARBA" id="ARBA00022490"/>
    </source>
</evidence>
<feature type="domain" description="Dynein heavy chain 3 AAA+ lid" evidence="16">
    <location>
        <begin position="335"/>
        <end position="415"/>
    </location>
</feature>
<keyword evidence="4" id="KW-0493">Microtubule</keyword>
<organism evidence="17 18">
    <name type="scientific">Schistosoma mattheei</name>
    <dbReference type="NCBI Taxonomy" id="31246"/>
    <lineage>
        <taxon>Eukaryota</taxon>
        <taxon>Metazoa</taxon>
        <taxon>Spiralia</taxon>
        <taxon>Lophotrochozoa</taxon>
        <taxon>Platyhelminthes</taxon>
        <taxon>Trematoda</taxon>
        <taxon>Digenea</taxon>
        <taxon>Strigeidida</taxon>
        <taxon>Schistosomatoidea</taxon>
        <taxon>Schistosomatidae</taxon>
        <taxon>Schistosoma</taxon>
    </lineage>
</organism>
<feature type="domain" description="Dynein heavy chain AAA 5 extension" evidence="15">
    <location>
        <begin position="18"/>
        <end position="130"/>
    </location>
</feature>
<evidence type="ECO:0000256" key="6">
    <source>
        <dbReference type="ARBA" id="ARBA00022840"/>
    </source>
</evidence>
<keyword evidence="3" id="KW-0963">Cytoplasm</keyword>
<comment type="similarity">
    <text evidence="2">Belongs to the dynein heavy chain family.</text>
</comment>
<evidence type="ECO:0000256" key="8">
    <source>
        <dbReference type="ARBA" id="ARBA00023054"/>
    </source>
</evidence>
<proteinExistence type="inferred from homology"/>
<keyword evidence="5" id="KW-0547">Nucleotide-binding</keyword>
<evidence type="ECO:0000256" key="11">
    <source>
        <dbReference type="ARBA" id="ARBA00023212"/>
    </source>
</evidence>
<dbReference type="InterPro" id="IPR024743">
    <property type="entry name" value="Dynein_HC_stalk"/>
</dbReference>
<sequence>IGWLRTRSPNVTELIFNSFKGFFEDAYRYVTQNLEPKMEILQCNYIRQAINLLEGLLQGLDEKEIKQVHMERLITFAAMWSLGALLELTDRLKLQQFLMGNGKLPLPKCGVDDTIFEYMVNEQGDWAHWESKVPLYVYPHDQTPEYTGILVPNVDNTRTDFLLDLIAKQCYCGKYNSEVHVFKSVNFSSATSPNMFQRTIESYVDKRMGSTFGPPAGKKMTIFIDDINMPIINEWGDQITNEITRQLIEMSGFYSLDKPGDFTTIIDIQFVAAMIHPGGGRNDIPQRLKRQFNIFNCTLPSNASMDKVFGSLGLGHFCSERGFSSDVIKTVQCLVPATRKLWQRVKAKMLPTPAKFHYVFNLRDVSRIWQGMLRTTSDVITNPSILLALWQHECTRVTADRFTEHSDREWFDKTLKQVGIEECGALANQTDWADPYFVDFLRDAAEATGEETDDADFEAPKIYEPIISLEQLSNRLQMLMQMYNEAIRGSKLDLVFFKDAMIHLVKISRVIRTPKGHALLVGVGGSGKQSLTRLASFIAGYKTFQITLSRSYNVSNLIEDLKYLYRTAGHQGQGITFLFTDNEIKDESFLEYLNNMLSSGEIANLFARDEMDEILQELVGPMKREFPRRPITNETLAEYYSSRITQNLHVVLCFSPVGQKFRNRSLKFPGLISGCTMDWFQRWPKDALIAVSNHFLSTFDIVCTPNVKKAVVQTMGVFQDLVAESCTDYFQRFRRQTHVTPKSYLSFINGYMEIYKMKHNEIGQLAERMNTGLKKLVEATESVNELSKELIEKEKELAIANKKSEEVLTQVTVQATAAQKVKTQVQIVKDKAQVLVDGIMRKLGRPPHLIMRIMDCVLLLFQKRLDTVTPDPERPCPKPSWNEALKLMGGANFLNGLLNFPKDTINEETVELMLPYFEMDDFNMEQAKRVCGDVAGLCSWTKAMASFFAVNKEVLPLKSMLALQEKRLEGALSELAIAQGQLDEKQRELDLVQAEYDRERIRWTEASQTFEEQINRLVGDVLLATGFLSYTGPFNQDFRNLLNQNWRRELVQNKIPFSDVRSF</sequence>
<comment type="subcellular location">
    <subcellularLocation>
        <location evidence="1">Cytoplasm</location>
        <location evidence="1">Cytoskeleton</location>
        <location evidence="1">Cilium axoneme</location>
    </subcellularLocation>
</comment>
<dbReference type="Pfam" id="PF12780">
    <property type="entry name" value="AAA_8"/>
    <property type="match status" value="1"/>
</dbReference>
<evidence type="ECO:0000256" key="5">
    <source>
        <dbReference type="ARBA" id="ARBA00022741"/>
    </source>
</evidence>
<dbReference type="Gene3D" id="1.20.920.30">
    <property type="match status" value="1"/>
</dbReference>
<dbReference type="InterPro" id="IPR027417">
    <property type="entry name" value="P-loop_NTPase"/>
</dbReference>
<dbReference type="Pfam" id="PF12777">
    <property type="entry name" value="MT"/>
    <property type="match status" value="2"/>
</dbReference>
<feature type="non-terminal residue" evidence="17">
    <location>
        <position position="1"/>
    </location>
</feature>
<dbReference type="Gene3D" id="1.10.287.2610">
    <property type="match status" value="1"/>
</dbReference>
<dbReference type="InterPro" id="IPR024317">
    <property type="entry name" value="Dynein_heavy_chain_D4_dom"/>
</dbReference>
<evidence type="ECO:0000259" key="13">
    <source>
        <dbReference type="Pfam" id="PF12777"/>
    </source>
</evidence>
<evidence type="ECO:0000256" key="9">
    <source>
        <dbReference type="ARBA" id="ARBA00023069"/>
    </source>
</evidence>
<dbReference type="FunFam" id="1.20.920.30:FF:000004">
    <property type="entry name" value="Dynein axonemal heavy chain 5"/>
    <property type="match status" value="1"/>
</dbReference>
<dbReference type="InterPro" id="IPR041589">
    <property type="entry name" value="DNAH3_AAA_lid_1"/>
</dbReference>
<protein>
    <submittedName>
        <fullName evidence="17">Uncharacterized protein</fullName>
    </submittedName>
</protein>
<dbReference type="AlphaFoldDB" id="A0A183P2R0"/>
<dbReference type="Gene3D" id="1.20.920.20">
    <property type="match status" value="1"/>
</dbReference>
<keyword evidence="7" id="KW-0243">Dynein</keyword>
<keyword evidence="9" id="KW-0969">Cilium</keyword>
<dbReference type="Pfam" id="PF17852">
    <property type="entry name" value="Dynein_AAA_lid"/>
    <property type="match status" value="1"/>
</dbReference>
<keyword evidence="18" id="KW-1185">Reference proteome</keyword>
<dbReference type="STRING" id="31246.A0A183P2R0"/>
<dbReference type="GO" id="GO:0007018">
    <property type="term" value="P:microtubule-based movement"/>
    <property type="evidence" value="ECO:0007669"/>
    <property type="project" value="InterPro"/>
</dbReference>
<evidence type="ECO:0000259" key="15">
    <source>
        <dbReference type="Pfam" id="PF17852"/>
    </source>
</evidence>
<evidence type="ECO:0000259" key="16">
    <source>
        <dbReference type="Pfam" id="PF17857"/>
    </source>
</evidence>
<evidence type="ECO:0000256" key="10">
    <source>
        <dbReference type="ARBA" id="ARBA00023175"/>
    </source>
</evidence>
<feature type="domain" description="Dynein heavy chain coiled coil stalk" evidence="13">
    <location>
        <begin position="998"/>
        <end position="1047"/>
    </location>
</feature>
<keyword evidence="12" id="KW-0966">Cell projection</keyword>
<evidence type="ECO:0000256" key="1">
    <source>
        <dbReference type="ARBA" id="ARBA00004430"/>
    </source>
</evidence>
<dbReference type="GO" id="GO:0005858">
    <property type="term" value="C:axonemal dynein complex"/>
    <property type="evidence" value="ECO:0007669"/>
    <property type="project" value="TreeGrafter"/>
</dbReference>
<dbReference type="EMBL" id="UZAL01029074">
    <property type="protein sequence ID" value="VDP45757.1"/>
    <property type="molecule type" value="Genomic_DNA"/>
</dbReference>
<keyword evidence="11" id="KW-0206">Cytoskeleton</keyword>
<keyword evidence="10" id="KW-0505">Motor protein</keyword>
<evidence type="ECO:0000259" key="14">
    <source>
        <dbReference type="Pfam" id="PF12780"/>
    </source>
</evidence>
<evidence type="ECO:0000256" key="12">
    <source>
        <dbReference type="ARBA" id="ARBA00023273"/>
    </source>
</evidence>
<dbReference type="InterPro" id="IPR041466">
    <property type="entry name" value="Dynein_AAA5_ext"/>
</dbReference>
<dbReference type="GO" id="GO:0045505">
    <property type="term" value="F:dynein intermediate chain binding"/>
    <property type="evidence" value="ECO:0007669"/>
    <property type="project" value="InterPro"/>
</dbReference>
<evidence type="ECO:0000256" key="4">
    <source>
        <dbReference type="ARBA" id="ARBA00022701"/>
    </source>
</evidence>
<evidence type="ECO:0000313" key="17">
    <source>
        <dbReference type="EMBL" id="VDP45757.1"/>
    </source>
</evidence>
<dbReference type="PANTHER" id="PTHR46532">
    <property type="entry name" value="MALE FERTILITY FACTOR KL5"/>
    <property type="match status" value="1"/>
</dbReference>
<dbReference type="Proteomes" id="UP000269396">
    <property type="component" value="Unassembled WGS sequence"/>
</dbReference>
<dbReference type="GO" id="GO:0051959">
    <property type="term" value="F:dynein light intermediate chain binding"/>
    <property type="evidence" value="ECO:0007669"/>
    <property type="project" value="InterPro"/>
</dbReference>
<dbReference type="SUPFAM" id="SSF52540">
    <property type="entry name" value="P-loop containing nucleoside triphosphate hydrolases"/>
    <property type="match status" value="2"/>
</dbReference>
<keyword evidence="6" id="KW-0067">ATP-binding</keyword>
<dbReference type="Pfam" id="PF17857">
    <property type="entry name" value="AAA_lid_1"/>
    <property type="match status" value="1"/>
</dbReference>